<dbReference type="InterPro" id="IPR008969">
    <property type="entry name" value="CarboxyPept-like_regulatory"/>
</dbReference>
<dbReference type="EMBL" id="NOZQ01000140">
    <property type="protein sequence ID" value="OYD15168.1"/>
    <property type="molecule type" value="Genomic_DNA"/>
</dbReference>
<dbReference type="AlphaFoldDB" id="A0A235BS52"/>
<evidence type="ECO:0000313" key="1">
    <source>
        <dbReference type="EMBL" id="OYD15168.1"/>
    </source>
</evidence>
<dbReference type="Gene3D" id="2.60.40.4070">
    <property type="match status" value="1"/>
</dbReference>
<dbReference type="SUPFAM" id="SSF49464">
    <property type="entry name" value="Carboxypeptidase regulatory domain-like"/>
    <property type="match status" value="1"/>
</dbReference>
<evidence type="ECO:0000313" key="2">
    <source>
        <dbReference type="Proteomes" id="UP000215215"/>
    </source>
</evidence>
<accession>A0A235BS52</accession>
<comment type="caution">
    <text evidence="1">The sequence shown here is derived from an EMBL/GenBank/DDBJ whole genome shotgun (WGS) entry which is preliminary data.</text>
</comment>
<evidence type="ECO:0008006" key="3">
    <source>
        <dbReference type="Google" id="ProtNLM"/>
    </source>
</evidence>
<dbReference type="Gene3D" id="2.60.40.1120">
    <property type="entry name" value="Carboxypeptidase-like, regulatory domain"/>
    <property type="match status" value="1"/>
</dbReference>
<protein>
    <recommendedName>
        <fullName evidence="3">FlgD Ig-like domain-containing protein</fullName>
    </recommendedName>
</protein>
<name>A0A235BS52_UNCW3</name>
<dbReference type="Proteomes" id="UP000215215">
    <property type="component" value="Unassembled WGS sequence"/>
</dbReference>
<dbReference type="Pfam" id="PF13620">
    <property type="entry name" value="CarboxypepD_reg"/>
    <property type="match status" value="1"/>
</dbReference>
<reference evidence="1 2" key="1">
    <citation type="submission" date="2017-07" db="EMBL/GenBank/DDBJ databases">
        <title>Recovery of genomes from metagenomes via a dereplication, aggregation, and scoring strategy.</title>
        <authorList>
            <person name="Sieber C.M."/>
            <person name="Probst A.J."/>
            <person name="Sharrar A."/>
            <person name="Thomas B.C."/>
            <person name="Hess M."/>
            <person name="Tringe S.G."/>
            <person name="Banfield J.F."/>
        </authorList>
    </citation>
    <scope>NUCLEOTIDE SEQUENCE [LARGE SCALE GENOMIC DNA]</scope>
    <source>
        <strain evidence="1">JGI_Cruoil_03_44_89</strain>
    </source>
</reference>
<organism evidence="1 2">
    <name type="scientific">candidate division WOR-3 bacterium JGI_Cruoil_03_44_89</name>
    <dbReference type="NCBI Taxonomy" id="1973748"/>
    <lineage>
        <taxon>Bacteria</taxon>
        <taxon>Bacteria division WOR-3</taxon>
    </lineage>
</organism>
<gene>
    <name evidence="1" type="ORF">CH333_06450</name>
</gene>
<proteinExistence type="predicted"/>
<sequence length="353" mass="39261">MKKFFVLVIFCLTGIISADPIPLMISEFQTSPDSLERIELNYYTLGELTVVTRAGTAYVDTSLLSECFPVIDSTNTEGNFSLDDVCDTITIFFSEDLYVDTLSLIYPVPCLPAPPPYASGSHFYQTYVGEDWYIDSTPTFGEVNDDYPYCRISGAVFGGDSVPIEGAEVKATLHEFWDWVDTSDVDGSYSFTDIYPGSYTLIATRDGYYPDTIGVSTHALCPAEEVDFYLSIMGIEEESNHEFSIVNLQLYVHPNPFSTTTVISYSIGSCGQLSVIGKSQGPITDHRLLITLSIYGLSGSLIKRFTIYESRFTNHEITWDGRNESGISVPPGIYFIRLQTPYGTSSTKVTRLR</sequence>